<evidence type="ECO:0000313" key="4">
    <source>
        <dbReference type="Proteomes" id="UP000298058"/>
    </source>
</evidence>
<organism evidence="3 4">
    <name type="scientific">Leptospira idonii</name>
    <dbReference type="NCBI Taxonomy" id="1193500"/>
    <lineage>
        <taxon>Bacteria</taxon>
        <taxon>Pseudomonadati</taxon>
        <taxon>Spirochaetota</taxon>
        <taxon>Spirochaetia</taxon>
        <taxon>Leptospirales</taxon>
        <taxon>Leptospiraceae</taxon>
        <taxon>Leptospira</taxon>
    </lineage>
</organism>
<gene>
    <name evidence="3" type="ORF">EHS15_03415</name>
</gene>
<protein>
    <recommendedName>
        <fullName evidence="2">DUF7840 domain-containing protein</fullName>
    </recommendedName>
</protein>
<comment type="caution">
    <text evidence="3">The sequence shown here is derived from an EMBL/GenBank/DDBJ whole genome shotgun (WGS) entry which is preliminary data.</text>
</comment>
<evidence type="ECO:0000313" key="3">
    <source>
        <dbReference type="EMBL" id="TGN20280.1"/>
    </source>
</evidence>
<feature type="signal peptide" evidence="1">
    <location>
        <begin position="1"/>
        <end position="21"/>
    </location>
</feature>
<dbReference type="AlphaFoldDB" id="A0A4R9M0S6"/>
<feature type="chain" id="PRO_5020318838" description="DUF7840 domain-containing protein" evidence="1">
    <location>
        <begin position="22"/>
        <end position="261"/>
    </location>
</feature>
<reference evidence="3" key="1">
    <citation type="journal article" date="2019" name="PLoS Negl. Trop. Dis.">
        <title>Revisiting the worldwide diversity of Leptospira species in the environment.</title>
        <authorList>
            <person name="Vincent A.T."/>
            <person name="Schiettekatte O."/>
            <person name="Bourhy P."/>
            <person name="Veyrier F.J."/>
            <person name="Picardeau M."/>
        </authorList>
    </citation>
    <scope>NUCLEOTIDE SEQUENCE [LARGE SCALE GENOMIC DNA]</scope>
    <source>
        <strain evidence="3">201300427</strain>
    </source>
</reference>
<accession>A0A4R9M0S6</accession>
<dbReference type="InterPro" id="IPR057162">
    <property type="entry name" value="DUF7840"/>
</dbReference>
<dbReference type="OrthoDB" id="323552at2"/>
<sequence length="261" mass="30019">MFPRFVLVCFLLTFGSVSLFSQSGNESHGTSRASGSIGTSSIGNFLEFQFRPKTRDLLNRETGFVPNSESQMMNAAVRYYQDSGRLELTRLNAIRMFSLNPYNSVSKSKSYGFDLGAESITMRTLSSWEGFIFDSPKKEYHRITPIHGEAMAGYTFQPGSEKGGSPLLISLMAGVKSHIHPEFKHNFRLGPEAVLNVLYGIGDFKFQFYYAYHYYQWLQNENDFTANLKLRYSVSLNQELRLEFLQHRVYQETLLSYHYLF</sequence>
<dbReference type="EMBL" id="RQHW01000013">
    <property type="protein sequence ID" value="TGN20280.1"/>
    <property type="molecule type" value="Genomic_DNA"/>
</dbReference>
<dbReference type="Pfam" id="PF25222">
    <property type="entry name" value="DUF7840"/>
    <property type="match status" value="1"/>
</dbReference>
<evidence type="ECO:0000259" key="2">
    <source>
        <dbReference type="Pfam" id="PF25222"/>
    </source>
</evidence>
<dbReference type="RefSeq" id="WP_135759145.1">
    <property type="nucleotide sequence ID" value="NZ_RQHW01000013.1"/>
</dbReference>
<keyword evidence="4" id="KW-1185">Reference proteome</keyword>
<feature type="domain" description="DUF7840" evidence="2">
    <location>
        <begin position="26"/>
        <end position="253"/>
    </location>
</feature>
<proteinExistence type="predicted"/>
<dbReference type="Proteomes" id="UP000298058">
    <property type="component" value="Unassembled WGS sequence"/>
</dbReference>
<keyword evidence="1" id="KW-0732">Signal</keyword>
<name>A0A4R9M0S6_9LEPT</name>
<evidence type="ECO:0000256" key="1">
    <source>
        <dbReference type="SAM" id="SignalP"/>
    </source>
</evidence>